<evidence type="ECO:0000256" key="3">
    <source>
        <dbReference type="ARBA" id="ARBA00022694"/>
    </source>
</evidence>
<comment type="catalytic activity">
    <reaction evidence="5">
        <text>uridine(32) in tRNA = pseudouridine(32) in tRNA</text>
        <dbReference type="Rhea" id="RHEA:42544"/>
        <dbReference type="Rhea" id="RHEA-COMP:10107"/>
        <dbReference type="Rhea" id="RHEA-COMP:10108"/>
        <dbReference type="ChEBI" id="CHEBI:65314"/>
        <dbReference type="ChEBI" id="CHEBI:65315"/>
        <dbReference type="EC" id="5.4.99.28"/>
    </reaction>
</comment>
<dbReference type="InterPro" id="IPR006224">
    <property type="entry name" value="PsdUridine_synth_RluA-like_CS"/>
</dbReference>
<dbReference type="SUPFAM" id="SSF55120">
    <property type="entry name" value="Pseudouridine synthase"/>
    <property type="match status" value="1"/>
</dbReference>
<comment type="caution">
    <text evidence="17">The sequence shown here is derived from an EMBL/GenBank/DDBJ whole genome shotgun (WGS) entry which is preliminary data.</text>
</comment>
<keyword evidence="2" id="KW-0698">rRNA processing</keyword>
<comment type="function">
    <text evidence="7">Dual specificity enzyme that catalyzes the synthesis of pseudouridine from uracil-746 in 23S ribosomal RNA and from uracil-32 in the anticodon stem and loop of transfer RNAs.</text>
</comment>
<dbReference type="EC" id="5.4.99.29" evidence="9"/>
<sequence length="211" mass="23948">MPLSSISIVYQDHDLLVVNKPTLLLSVPGRAENNKDSLIQRLNQNGYPDALIVHRLDWETTGLMVLARNAAAHSELSRQFRERLVARTYTALCWGQLAARQGQIELPMRYDPPNKPRQTLDFLQGKTARTYWRKLSTHESHTRVELSPHTGRSHQLRVHLNALGHPILGDPLYAHNDALNAAPRLCLHATTLDFYHPATQQPLRFGCPAEF</sequence>
<dbReference type="PANTHER" id="PTHR21600:SF91">
    <property type="entry name" value="DUAL-SPECIFICITY RNA PSEUDOURIDINE SYNTHASE RLUA"/>
    <property type="match status" value="1"/>
</dbReference>
<evidence type="ECO:0000256" key="2">
    <source>
        <dbReference type="ARBA" id="ARBA00022552"/>
    </source>
</evidence>
<comment type="catalytic activity">
    <reaction evidence="6">
        <text>uridine(746) in 23S rRNA = pseudouridine(746) in 23S rRNA</text>
        <dbReference type="Rhea" id="RHEA:42548"/>
        <dbReference type="Rhea" id="RHEA-COMP:10109"/>
        <dbReference type="Rhea" id="RHEA-COMP:10110"/>
        <dbReference type="ChEBI" id="CHEBI:65314"/>
        <dbReference type="ChEBI" id="CHEBI:65315"/>
        <dbReference type="EC" id="5.4.99.29"/>
    </reaction>
</comment>
<evidence type="ECO:0000256" key="4">
    <source>
        <dbReference type="ARBA" id="ARBA00023235"/>
    </source>
</evidence>
<evidence type="ECO:0000256" key="5">
    <source>
        <dbReference type="ARBA" id="ARBA00036184"/>
    </source>
</evidence>
<dbReference type="RefSeq" id="WP_289409561.1">
    <property type="nucleotide sequence ID" value="NZ_JAUCDY010000001.1"/>
</dbReference>
<dbReference type="InterPro" id="IPR006145">
    <property type="entry name" value="PsdUridine_synth_RsuA/RluA"/>
</dbReference>
<evidence type="ECO:0000256" key="14">
    <source>
        <dbReference type="ARBA" id="ARBA00042883"/>
    </source>
</evidence>
<dbReference type="EC" id="5.4.99.28" evidence="8"/>
<evidence type="ECO:0000256" key="1">
    <source>
        <dbReference type="ARBA" id="ARBA00010876"/>
    </source>
</evidence>
<dbReference type="Gene3D" id="3.30.2350.10">
    <property type="entry name" value="Pseudouridine synthase"/>
    <property type="match status" value="1"/>
</dbReference>
<dbReference type="Proteomes" id="UP001241056">
    <property type="component" value="Unassembled WGS sequence"/>
</dbReference>
<dbReference type="InterPro" id="IPR050188">
    <property type="entry name" value="RluA_PseudoU_synthase"/>
</dbReference>
<dbReference type="CDD" id="cd02869">
    <property type="entry name" value="PseudoU_synth_RluA_like"/>
    <property type="match status" value="1"/>
</dbReference>
<evidence type="ECO:0000256" key="11">
    <source>
        <dbReference type="ARBA" id="ARBA00041266"/>
    </source>
</evidence>
<proteinExistence type="inferred from homology"/>
<organism evidence="17 18">
    <name type="scientific">Thiopseudomonas acetoxidans</name>
    <dbReference type="NCBI Taxonomy" id="3041622"/>
    <lineage>
        <taxon>Bacteria</taxon>
        <taxon>Pseudomonadati</taxon>
        <taxon>Pseudomonadota</taxon>
        <taxon>Gammaproteobacteria</taxon>
        <taxon>Pseudomonadales</taxon>
        <taxon>Pseudomonadaceae</taxon>
        <taxon>Thiopseudomonas</taxon>
    </lineage>
</organism>
<feature type="domain" description="Pseudouridine synthase RsuA/RluA-like" evidence="16">
    <location>
        <begin position="14"/>
        <end position="162"/>
    </location>
</feature>
<comment type="similarity">
    <text evidence="1">Belongs to the pseudouridine synthase RluA family.</text>
</comment>
<accession>A0ABT7SL65</accession>
<evidence type="ECO:0000256" key="13">
    <source>
        <dbReference type="ARBA" id="ARBA00042844"/>
    </source>
</evidence>
<evidence type="ECO:0000313" key="18">
    <source>
        <dbReference type="Proteomes" id="UP001241056"/>
    </source>
</evidence>
<dbReference type="GO" id="GO:0016853">
    <property type="term" value="F:isomerase activity"/>
    <property type="evidence" value="ECO:0007669"/>
    <property type="project" value="UniProtKB-KW"/>
</dbReference>
<dbReference type="EMBL" id="JAUCDY010000001">
    <property type="protein sequence ID" value="MDM7856933.1"/>
    <property type="molecule type" value="Genomic_DNA"/>
</dbReference>
<evidence type="ECO:0000256" key="6">
    <source>
        <dbReference type="ARBA" id="ARBA00036916"/>
    </source>
</evidence>
<keyword evidence="4 17" id="KW-0413">Isomerase</keyword>
<dbReference type="InterPro" id="IPR020103">
    <property type="entry name" value="PsdUridine_synth_cat_dom_sf"/>
</dbReference>
<evidence type="ECO:0000256" key="15">
    <source>
        <dbReference type="ARBA" id="ARBA00043143"/>
    </source>
</evidence>
<evidence type="ECO:0000256" key="9">
    <source>
        <dbReference type="ARBA" id="ARBA00038945"/>
    </source>
</evidence>
<gene>
    <name evidence="17" type="ORF">QEZ41_01365</name>
</gene>
<dbReference type="PANTHER" id="PTHR21600">
    <property type="entry name" value="MITOCHONDRIAL RNA PSEUDOURIDINE SYNTHASE"/>
    <property type="match status" value="1"/>
</dbReference>
<keyword evidence="18" id="KW-1185">Reference proteome</keyword>
<dbReference type="Pfam" id="PF00849">
    <property type="entry name" value="PseudoU_synth_2"/>
    <property type="match status" value="1"/>
</dbReference>
<keyword evidence="3" id="KW-0819">tRNA processing</keyword>
<name>A0ABT7SL65_9GAMM</name>
<evidence type="ECO:0000256" key="7">
    <source>
        <dbReference type="ARBA" id="ARBA00037305"/>
    </source>
</evidence>
<evidence type="ECO:0000313" key="17">
    <source>
        <dbReference type="EMBL" id="MDM7856933.1"/>
    </source>
</evidence>
<evidence type="ECO:0000256" key="12">
    <source>
        <dbReference type="ARBA" id="ARBA00042372"/>
    </source>
</evidence>
<evidence type="ECO:0000256" key="8">
    <source>
        <dbReference type="ARBA" id="ARBA00038944"/>
    </source>
</evidence>
<reference evidence="17 18" key="1">
    <citation type="submission" date="2023-06" db="EMBL/GenBank/DDBJ databases">
        <title>Thiopseudomonas sp. CY1220 draft genome sequence.</title>
        <authorList>
            <person name="Zhao G."/>
            <person name="An M."/>
        </authorList>
    </citation>
    <scope>NUCLEOTIDE SEQUENCE [LARGE SCALE GENOMIC DNA]</scope>
    <source>
        <strain evidence="17 18">CY1220</strain>
    </source>
</reference>
<evidence type="ECO:0000259" key="16">
    <source>
        <dbReference type="Pfam" id="PF00849"/>
    </source>
</evidence>
<dbReference type="PROSITE" id="PS01129">
    <property type="entry name" value="PSI_RLU"/>
    <property type="match status" value="1"/>
</dbReference>
<protein>
    <recommendedName>
        <fullName evidence="10">Dual-specificity RNA pseudouridine synthase RluA</fullName>
        <ecNumber evidence="8">5.4.99.28</ecNumber>
        <ecNumber evidence="9">5.4.99.29</ecNumber>
    </recommendedName>
    <alternativeName>
        <fullName evidence="11">23S rRNA pseudouridine(746) synthase</fullName>
    </alternativeName>
    <alternativeName>
        <fullName evidence="14">Ribosomal large subunit pseudouridine synthase A</fullName>
    </alternativeName>
    <alternativeName>
        <fullName evidence="13">rRNA pseudouridylate synthase A</fullName>
    </alternativeName>
    <alternativeName>
        <fullName evidence="15">rRNA-uridine isomerase A</fullName>
    </alternativeName>
    <alternativeName>
        <fullName evidence="12">tRNA pseudouridine(32) synthase</fullName>
    </alternativeName>
</protein>
<evidence type="ECO:0000256" key="10">
    <source>
        <dbReference type="ARBA" id="ARBA00039988"/>
    </source>
</evidence>